<gene>
    <name evidence="2" type="ORF">J3998_02725</name>
</gene>
<comment type="caution">
    <text evidence="2">The sequence shown here is derived from an EMBL/GenBank/DDBJ whole genome shotgun (WGS) entry which is preliminary data.</text>
</comment>
<reference evidence="2 3" key="1">
    <citation type="submission" date="2021-03" db="EMBL/GenBank/DDBJ databases">
        <title>Thiomicrorhabdus sp.nov.,novel sulfur-oxidizing bacteria isolated from coastal sediment.</title>
        <authorList>
            <person name="Liu X."/>
        </authorList>
    </citation>
    <scope>NUCLEOTIDE SEQUENCE [LARGE SCALE GENOMIC DNA]</scope>
    <source>
        <strain evidence="2 3">6S2-11</strain>
    </source>
</reference>
<dbReference type="RefSeq" id="WP_208147542.1">
    <property type="nucleotide sequence ID" value="NZ_JAGETV010000003.1"/>
</dbReference>
<feature type="signal peptide" evidence="1">
    <location>
        <begin position="1"/>
        <end position="25"/>
    </location>
</feature>
<sequence length="360" mass="41633">MRHSKLFAHLIAITISILLSQPAQANDNIFFQLSSFNHSEPIALKALNESWDSEFTAGEKILSLSQIELGFKQDNWQISLFQRFDYLVKFSKDTSEFIYATENKLPLEENQEYQLELESRSFAASGVKFAINSNWQDINWQLGISYLQGSKLTDGALNGVATRINDNDYNFNFDVDYYYDNDFIFDRNIEQSPQGYGYAIDLALNSQLSEKWSVRLFAKDLLAQIFWQDAPRSVVTGTSDTKTYDEDGYVIFNPVASGTESTEDFTQRIPIKLNLSSTYRITPQHSIKFGYRNLDVAEFYNLAYQYHTPHSRFDVGYYLSAQAWSLSYQRSWFKLQLLTDDLDWQEAKTLGVNLGLSYRF</sequence>
<proteinExistence type="predicted"/>
<evidence type="ECO:0000313" key="3">
    <source>
        <dbReference type="Proteomes" id="UP000664835"/>
    </source>
</evidence>
<keyword evidence="1" id="KW-0732">Signal</keyword>
<feature type="chain" id="PRO_5047251110" description="DUF5723 domain-containing protein" evidence="1">
    <location>
        <begin position="26"/>
        <end position="360"/>
    </location>
</feature>
<protein>
    <recommendedName>
        <fullName evidence="4">DUF5723 domain-containing protein</fullName>
    </recommendedName>
</protein>
<name>A0ABS3Q2E7_9GAMM</name>
<evidence type="ECO:0000256" key="1">
    <source>
        <dbReference type="SAM" id="SignalP"/>
    </source>
</evidence>
<evidence type="ECO:0000313" key="2">
    <source>
        <dbReference type="EMBL" id="MBO1926477.1"/>
    </source>
</evidence>
<keyword evidence="3" id="KW-1185">Reference proteome</keyword>
<organism evidence="2 3">
    <name type="scientific">Thiomicrorhabdus marina</name>
    <dbReference type="NCBI Taxonomy" id="2818442"/>
    <lineage>
        <taxon>Bacteria</taxon>
        <taxon>Pseudomonadati</taxon>
        <taxon>Pseudomonadota</taxon>
        <taxon>Gammaproteobacteria</taxon>
        <taxon>Thiotrichales</taxon>
        <taxon>Piscirickettsiaceae</taxon>
        <taxon>Thiomicrorhabdus</taxon>
    </lineage>
</organism>
<dbReference type="EMBL" id="JAGETV010000003">
    <property type="protein sequence ID" value="MBO1926477.1"/>
    <property type="molecule type" value="Genomic_DNA"/>
</dbReference>
<accession>A0ABS3Q2E7</accession>
<dbReference type="Proteomes" id="UP000664835">
    <property type="component" value="Unassembled WGS sequence"/>
</dbReference>
<evidence type="ECO:0008006" key="4">
    <source>
        <dbReference type="Google" id="ProtNLM"/>
    </source>
</evidence>